<dbReference type="GO" id="GO:0004324">
    <property type="term" value="F:ferredoxin-NADP+ reductase activity"/>
    <property type="evidence" value="ECO:0007669"/>
    <property type="project" value="UniProtKB-EC"/>
</dbReference>
<evidence type="ECO:0000256" key="10">
    <source>
        <dbReference type="PIRSR" id="PIRSR000362-2"/>
    </source>
</evidence>
<evidence type="ECO:0000313" key="13">
    <source>
        <dbReference type="Proteomes" id="UP000234331"/>
    </source>
</evidence>
<dbReference type="Pfam" id="PF07992">
    <property type="entry name" value="Pyr_redox_2"/>
    <property type="match status" value="1"/>
</dbReference>
<feature type="binding site" evidence="9">
    <location>
        <position position="359"/>
    </location>
    <ligand>
        <name>FAD</name>
        <dbReference type="ChEBI" id="CHEBI:57692"/>
    </ligand>
</feature>
<keyword evidence="4" id="KW-0285">Flavoprotein</keyword>
<feature type="binding site" evidence="9">
    <location>
        <position position="50"/>
    </location>
    <ligand>
        <name>FAD</name>
        <dbReference type="ChEBI" id="CHEBI:57692"/>
    </ligand>
</feature>
<dbReference type="InterPro" id="IPR023753">
    <property type="entry name" value="FAD/NAD-binding_dom"/>
</dbReference>
<dbReference type="RefSeq" id="WP_101833750.1">
    <property type="nucleotide sequence ID" value="NZ_FZMO01000401.1"/>
</dbReference>
<feature type="binding site" evidence="9">
    <location>
        <position position="86"/>
    </location>
    <ligand>
        <name>FAD</name>
        <dbReference type="ChEBI" id="CHEBI:57692"/>
    </ligand>
</feature>
<dbReference type="Proteomes" id="UP000234331">
    <property type="component" value="Unassembled WGS sequence"/>
</dbReference>
<evidence type="ECO:0000256" key="4">
    <source>
        <dbReference type="ARBA" id="ARBA00022630"/>
    </source>
</evidence>
<evidence type="ECO:0000256" key="7">
    <source>
        <dbReference type="ARBA" id="ARBA00023002"/>
    </source>
</evidence>
<dbReference type="SUPFAM" id="SSF51971">
    <property type="entry name" value="Nucleotide-binding domain"/>
    <property type="match status" value="2"/>
</dbReference>
<keyword evidence="5 9" id="KW-0274">FAD</keyword>
<evidence type="ECO:0000313" key="12">
    <source>
        <dbReference type="EMBL" id="SNQ50435.1"/>
    </source>
</evidence>
<evidence type="ECO:0000256" key="8">
    <source>
        <dbReference type="ARBA" id="ARBA00047776"/>
    </source>
</evidence>
<dbReference type="Gene3D" id="3.40.50.720">
    <property type="entry name" value="NAD(P)-binding Rossmann-like Domain"/>
    <property type="match status" value="1"/>
</dbReference>
<accession>A0A2I2KXP2</accession>
<dbReference type="InterPro" id="IPR021163">
    <property type="entry name" value="Ferredox_Rdtase_adrenod"/>
</dbReference>
<dbReference type="InterPro" id="IPR036188">
    <property type="entry name" value="FAD/NAD-bd_sf"/>
</dbReference>
<evidence type="ECO:0000259" key="11">
    <source>
        <dbReference type="Pfam" id="PF07992"/>
    </source>
</evidence>
<feature type="domain" description="FAD/NAD(P)-binding" evidence="11">
    <location>
        <begin position="11"/>
        <end position="356"/>
    </location>
</feature>
<evidence type="ECO:0000256" key="9">
    <source>
        <dbReference type="PIRSR" id="PIRSR000362-1"/>
    </source>
</evidence>
<feature type="binding site" evidence="9">
    <location>
        <begin position="366"/>
        <end position="368"/>
    </location>
    <ligand>
        <name>FAD</name>
        <dbReference type="ChEBI" id="CHEBI:57692"/>
    </ligand>
</feature>
<evidence type="ECO:0000256" key="2">
    <source>
        <dbReference type="ARBA" id="ARBA00008312"/>
    </source>
</evidence>
<gene>
    <name evidence="12" type="primary">fprA</name>
    <name evidence="12" type="ORF">FRACA_460025</name>
</gene>
<comment type="similarity">
    <text evidence="2">Belongs to the ferredoxin--NADP reductase type 1 family.</text>
</comment>
<dbReference type="OrthoDB" id="289202at2"/>
<organism evidence="12 13">
    <name type="scientific">Frankia canadensis</name>
    <dbReference type="NCBI Taxonomy" id="1836972"/>
    <lineage>
        <taxon>Bacteria</taxon>
        <taxon>Bacillati</taxon>
        <taxon>Actinomycetota</taxon>
        <taxon>Actinomycetes</taxon>
        <taxon>Frankiales</taxon>
        <taxon>Frankiaceae</taxon>
        <taxon>Frankia</taxon>
    </lineage>
</organism>
<protein>
    <recommendedName>
        <fullName evidence="3">ferredoxin--NADP(+) reductase</fullName>
        <ecNumber evidence="3">1.18.1.2</ecNumber>
    </recommendedName>
</protein>
<evidence type="ECO:0000256" key="6">
    <source>
        <dbReference type="ARBA" id="ARBA00022857"/>
    </source>
</evidence>
<dbReference type="Gene3D" id="3.50.50.60">
    <property type="entry name" value="FAD/NAD(P)-binding domain"/>
    <property type="match status" value="1"/>
</dbReference>
<feature type="binding site" evidence="10">
    <location>
        <begin position="201"/>
        <end position="202"/>
    </location>
    <ligand>
        <name>NADP(+)</name>
        <dbReference type="ChEBI" id="CHEBI:58349"/>
    </ligand>
</feature>
<evidence type="ECO:0000256" key="3">
    <source>
        <dbReference type="ARBA" id="ARBA00013223"/>
    </source>
</evidence>
<dbReference type="PANTHER" id="PTHR48467:SF1">
    <property type="entry name" value="GLUTAMATE SYNTHASE 1 [NADH], CHLOROPLASTIC-LIKE"/>
    <property type="match status" value="1"/>
</dbReference>
<feature type="binding site" evidence="9">
    <location>
        <position position="42"/>
    </location>
    <ligand>
        <name>FAD</name>
        <dbReference type="ChEBI" id="CHEBI:57692"/>
    </ligand>
</feature>
<dbReference type="EMBL" id="FZMO01000401">
    <property type="protein sequence ID" value="SNQ50435.1"/>
    <property type="molecule type" value="Genomic_DNA"/>
</dbReference>
<proteinExistence type="inferred from homology"/>
<keyword evidence="7 12" id="KW-0560">Oxidoreductase</keyword>
<feature type="binding site" evidence="9">
    <location>
        <position position="20"/>
    </location>
    <ligand>
        <name>FAD</name>
        <dbReference type="ChEBI" id="CHEBI:57692"/>
    </ligand>
</feature>
<comment type="cofactor">
    <cofactor evidence="1 9">
        <name>FAD</name>
        <dbReference type="ChEBI" id="CHEBI:57692"/>
    </cofactor>
</comment>
<evidence type="ECO:0000256" key="5">
    <source>
        <dbReference type="ARBA" id="ARBA00022827"/>
    </source>
</evidence>
<dbReference type="PIRSF" id="PIRSF000362">
    <property type="entry name" value="FNR"/>
    <property type="match status" value="1"/>
</dbReference>
<dbReference type="EC" id="1.18.1.2" evidence="3"/>
<dbReference type="PANTHER" id="PTHR48467">
    <property type="entry name" value="GLUTAMATE SYNTHASE 1 [NADH], CHLOROPLASTIC-LIKE"/>
    <property type="match status" value="1"/>
</dbReference>
<comment type="catalytic activity">
    <reaction evidence="8">
        <text>2 reduced [2Fe-2S]-[ferredoxin] + NADP(+) + H(+) = 2 oxidized [2Fe-2S]-[ferredoxin] + NADPH</text>
        <dbReference type="Rhea" id="RHEA:20125"/>
        <dbReference type="Rhea" id="RHEA-COMP:10000"/>
        <dbReference type="Rhea" id="RHEA-COMP:10001"/>
        <dbReference type="ChEBI" id="CHEBI:15378"/>
        <dbReference type="ChEBI" id="CHEBI:33737"/>
        <dbReference type="ChEBI" id="CHEBI:33738"/>
        <dbReference type="ChEBI" id="CHEBI:57783"/>
        <dbReference type="ChEBI" id="CHEBI:58349"/>
        <dbReference type="EC" id="1.18.1.2"/>
    </reaction>
</comment>
<feature type="binding site" evidence="10">
    <location>
        <position position="366"/>
    </location>
    <ligand>
        <name>NADP(+)</name>
        <dbReference type="ChEBI" id="CHEBI:58349"/>
    </ligand>
</feature>
<name>A0A2I2KXP2_9ACTN</name>
<dbReference type="AlphaFoldDB" id="A0A2I2KXP2"/>
<dbReference type="InterPro" id="IPR055275">
    <property type="entry name" value="Ferredox_Rdtase"/>
</dbReference>
<reference evidence="12 13" key="1">
    <citation type="submission" date="2017-06" db="EMBL/GenBank/DDBJ databases">
        <authorList>
            <person name="Kim H.J."/>
            <person name="Triplett B.A."/>
        </authorList>
    </citation>
    <scope>NUCLEOTIDE SEQUENCE [LARGE SCALE GENOMIC DNA]</scope>
    <source>
        <strain evidence="12">FRACA_ARgP5</strain>
    </source>
</reference>
<keyword evidence="6 10" id="KW-0521">NADP</keyword>
<keyword evidence="13" id="KW-1185">Reference proteome</keyword>
<feature type="binding site" evidence="10">
    <location>
        <position position="213"/>
    </location>
    <ligand>
        <name>NADP(+)</name>
        <dbReference type="ChEBI" id="CHEBI:58349"/>
    </ligand>
</feature>
<sequence length="462" mass="49896">MSEGSVTAPLTVAVVGSGPSGFYAASSLLEQAGVDVRVDMYERLATPWGLVRSGVAPDHPKIKAVSGVYATIAAHENFRFFGNVHVGRDVTREELTARYDAVLYAVGAQSDRRLGIPGEDLPGSVSAVDFVGWYNGHPDYADQAFDLSGERAVVIGAGNVALDVARILCSPHDRLARTDIADHALAALRTSAITEVLVVGRRGATQAAFTTPELRELPEFTESGVDVDPAEVAEQPGEEALSRLVKRNLAVMRGYAAEPTERGARHITLRFQRTPVEIRGDGRVEEIVFARNALTTDADGWVSAVDTGERETVPTSLVLRAVGYRGVALDGLPFDDRRGVIPNEAGRVTGSDREYVAGWIKRGPTGIIGTNRKCAAESVGRLFADLDAGLLRRHDRGVAFDPVTEIETWLRGRQPHLVTENGWQLIDATERAYGEGAGRPRVKLVLTDELLDIALERETASR</sequence>
<dbReference type="PRINTS" id="PR00419">
    <property type="entry name" value="ADXRDTASE"/>
</dbReference>
<evidence type="ECO:0000256" key="1">
    <source>
        <dbReference type="ARBA" id="ARBA00001974"/>
    </source>
</evidence>